<reference evidence="2" key="1">
    <citation type="journal article" date="2011" name="Proc. Natl. Acad. Sci. U.S.A.">
        <title>Obligate biotrophy features unraveled by the genomic analysis of rust fungi.</title>
        <authorList>
            <person name="Duplessis S."/>
            <person name="Cuomo C.A."/>
            <person name="Lin Y.-C."/>
            <person name="Aerts A."/>
            <person name="Tisserant E."/>
            <person name="Veneault-Fourrey C."/>
            <person name="Joly D.L."/>
            <person name="Hacquard S."/>
            <person name="Amselem J."/>
            <person name="Cantarel B.L."/>
            <person name="Chiu R."/>
            <person name="Coutinho P.M."/>
            <person name="Feau N."/>
            <person name="Field M."/>
            <person name="Frey P."/>
            <person name="Gelhaye E."/>
            <person name="Goldberg J."/>
            <person name="Grabherr M.G."/>
            <person name="Kodira C.D."/>
            <person name="Kohler A."/>
            <person name="Kuees U."/>
            <person name="Lindquist E.A."/>
            <person name="Lucas S.M."/>
            <person name="Mago R."/>
            <person name="Mauceli E."/>
            <person name="Morin E."/>
            <person name="Murat C."/>
            <person name="Pangilinan J.L."/>
            <person name="Park R."/>
            <person name="Pearson M."/>
            <person name="Quesneville H."/>
            <person name="Rouhier N."/>
            <person name="Sakthikumar S."/>
            <person name="Salamov A.A."/>
            <person name="Schmutz J."/>
            <person name="Selles B."/>
            <person name="Shapiro H."/>
            <person name="Tanguay P."/>
            <person name="Tuskan G.A."/>
            <person name="Henrissat B."/>
            <person name="Van de Peer Y."/>
            <person name="Rouze P."/>
            <person name="Ellis J.G."/>
            <person name="Dodds P.N."/>
            <person name="Schein J.E."/>
            <person name="Zhong S."/>
            <person name="Hamelin R.C."/>
            <person name="Grigoriev I.V."/>
            <person name="Szabo L.J."/>
            <person name="Martin F."/>
        </authorList>
    </citation>
    <scope>NUCLEOTIDE SEQUENCE [LARGE SCALE GENOMIC DNA]</scope>
    <source>
        <strain evidence="2">98AG31 / pathotype 3-4-7</strain>
    </source>
</reference>
<evidence type="ECO:0008006" key="3">
    <source>
        <dbReference type="Google" id="ProtNLM"/>
    </source>
</evidence>
<dbReference type="EMBL" id="GL883112">
    <property type="protein sequence ID" value="EGG05701.1"/>
    <property type="molecule type" value="Genomic_DNA"/>
</dbReference>
<evidence type="ECO:0000313" key="1">
    <source>
        <dbReference type="EMBL" id="EGG05701.1"/>
    </source>
</evidence>
<dbReference type="AlphaFoldDB" id="F4RPM4"/>
<organism evidence="2">
    <name type="scientific">Melampsora larici-populina (strain 98AG31 / pathotype 3-4-7)</name>
    <name type="common">Poplar leaf rust fungus</name>
    <dbReference type="NCBI Taxonomy" id="747676"/>
    <lineage>
        <taxon>Eukaryota</taxon>
        <taxon>Fungi</taxon>
        <taxon>Dikarya</taxon>
        <taxon>Basidiomycota</taxon>
        <taxon>Pucciniomycotina</taxon>
        <taxon>Pucciniomycetes</taxon>
        <taxon>Pucciniales</taxon>
        <taxon>Melampsoraceae</taxon>
        <taxon>Melampsora</taxon>
    </lineage>
</organism>
<protein>
    <recommendedName>
        <fullName evidence="3">F-box domain-containing protein</fullName>
    </recommendedName>
</protein>
<dbReference type="RefSeq" id="XP_007411190.1">
    <property type="nucleotide sequence ID" value="XM_007411128.1"/>
</dbReference>
<evidence type="ECO:0000313" key="2">
    <source>
        <dbReference type="Proteomes" id="UP000001072"/>
    </source>
</evidence>
<sequence>MDRLSDHSFILPNRGWLPSDIVSQIIEEFVLDLRFFGYDRCLDHESVSELLRLRLVSKTWSEAIIPFAFHTVQLHTSKGIQLIIDNWSKIQAPDLPCPVKRLMIQDQVYLRPNDWERRCPISLDQAAILIELIGGNLNELTLLFSGSFGISQSLVKAISHIKHLKKLNLQDDEDTATRKDYDPLLLSNLFDAIPKLEAFTLKYVHAIISEVKPLVLSTLKYFNFKYFDGNRDAIAHICQAAKESMRIIEYRGEIQEPELVFGPIANTLEGLFTFSLTDDITQSTIDLKLPKLRLLRTRFGQEADDYGMYENPILFLKWPIFHTIRTLVLDIDEGPYHLEEHLQHMGRDPFRKTPNLKHVIFIMSEGYKSCPVVPSKLVKDLKSHGIDCHSKPESNPEELMELDLKLNGAVIRSS</sequence>
<dbReference type="GeneID" id="18930177"/>
<dbReference type="VEuPathDB" id="FungiDB:MELLADRAFT_63958"/>
<gene>
    <name evidence="1" type="ORF">MELLADRAFT_63958</name>
</gene>
<dbReference type="KEGG" id="mlr:MELLADRAFT_63958"/>
<proteinExistence type="predicted"/>
<dbReference type="OrthoDB" id="2510461at2759"/>
<accession>F4RPM4</accession>
<keyword evidence="2" id="KW-1185">Reference proteome</keyword>
<dbReference type="Proteomes" id="UP000001072">
    <property type="component" value="Unassembled WGS sequence"/>
</dbReference>
<name>F4RPM4_MELLP</name>
<dbReference type="HOGENOM" id="CLU_032925_2_0_1"/>
<dbReference type="InParanoid" id="F4RPM4"/>